<dbReference type="EC" id="3.1.1.-" evidence="3"/>
<evidence type="ECO:0000313" key="5">
    <source>
        <dbReference type="EMBL" id="PMD12602.1"/>
    </source>
</evidence>
<dbReference type="AlphaFoldDB" id="A0A2J6PEY7"/>
<proteinExistence type="inferred from homology"/>
<dbReference type="InterPro" id="IPR029058">
    <property type="entry name" value="AB_hydrolase_fold"/>
</dbReference>
<evidence type="ECO:0000256" key="2">
    <source>
        <dbReference type="ARBA" id="ARBA00022801"/>
    </source>
</evidence>
<keyword evidence="6" id="KW-1185">Reference proteome</keyword>
<dbReference type="SUPFAM" id="SSF53474">
    <property type="entry name" value="alpha/beta-Hydrolases"/>
    <property type="match status" value="1"/>
</dbReference>
<sequence>MSFSILVSCASFPPTGLFKLSIIIMKVSLAVGALLLPLLTQASPSVEVRDTAVSSGILTTSGVIFGHAAPNKTGVTEYLGIPYGASTNGSRRWMPPQRFTSRTKFNASTYGPSCPANIGGTVAFPNKTAQFDRIFLAFTTQGGNVQSEDCLSANIWVKGTPKPGQSKPVLVFVPGGRWNTGGSKSLFYNGQYLADAEDVIVVTINYRLNIFGFPGAPGIQQNVGLLDQRIALEWVRDNIAAFGGDCERITVFGQSAGSVSIAYLAYAYPNDPIVAGYIMESGTPHSWTPLTPAIAAQHWYNASSTLGCGTSGNALSCMQSKNTSAVLAAFAKVPFDPTAALFQPQFQPVEDNVTVFHDYSVLAAAGKFAKLPLLIGNNNHESGFYATAAFATGKSFNDTQQAFFNLEAFTCATAIEAAARAANGVPVWRYRYFGDFSNLELFPGSGTYHGTELDMVFGTAQDVSGLPNTAVENATSAYFMKAWAAFARNPTSGLSALGWPTYKNSSASTLVRLGYNSQTSASFVAPSTSDAQCPALNGAVDLGKGAM</sequence>
<organism evidence="5 6">
    <name type="scientific">Hyaloscypha hepaticicola</name>
    <dbReference type="NCBI Taxonomy" id="2082293"/>
    <lineage>
        <taxon>Eukaryota</taxon>
        <taxon>Fungi</taxon>
        <taxon>Dikarya</taxon>
        <taxon>Ascomycota</taxon>
        <taxon>Pezizomycotina</taxon>
        <taxon>Leotiomycetes</taxon>
        <taxon>Helotiales</taxon>
        <taxon>Hyaloscyphaceae</taxon>
        <taxon>Hyaloscypha</taxon>
    </lineage>
</organism>
<dbReference type="PANTHER" id="PTHR43918:SF4">
    <property type="entry name" value="CARBOXYLIC ESTER HYDROLASE"/>
    <property type="match status" value="1"/>
</dbReference>
<dbReference type="Proteomes" id="UP000235672">
    <property type="component" value="Unassembled WGS sequence"/>
</dbReference>
<dbReference type="STRING" id="1745343.A0A2J6PEY7"/>
<dbReference type="EMBL" id="KZ613547">
    <property type="protein sequence ID" value="PMD12602.1"/>
    <property type="molecule type" value="Genomic_DNA"/>
</dbReference>
<name>A0A2J6PEY7_9HELO</name>
<dbReference type="Pfam" id="PF00135">
    <property type="entry name" value="COesterase"/>
    <property type="match status" value="1"/>
</dbReference>
<dbReference type="PROSITE" id="PS00122">
    <property type="entry name" value="CARBOXYLESTERASE_B_1"/>
    <property type="match status" value="1"/>
</dbReference>
<dbReference type="InterPro" id="IPR002018">
    <property type="entry name" value="CarbesteraseB"/>
</dbReference>
<evidence type="ECO:0000256" key="1">
    <source>
        <dbReference type="ARBA" id="ARBA00005964"/>
    </source>
</evidence>
<gene>
    <name evidence="5" type="ORF">NA56DRAFT_666273</name>
</gene>
<evidence type="ECO:0000256" key="3">
    <source>
        <dbReference type="RuleBase" id="RU361235"/>
    </source>
</evidence>
<dbReference type="OrthoDB" id="408631at2759"/>
<comment type="similarity">
    <text evidence="1 3">Belongs to the type-B carboxylesterase/lipase family.</text>
</comment>
<evidence type="ECO:0000313" key="6">
    <source>
        <dbReference type="Proteomes" id="UP000235672"/>
    </source>
</evidence>
<evidence type="ECO:0000259" key="4">
    <source>
        <dbReference type="Pfam" id="PF00135"/>
    </source>
</evidence>
<dbReference type="InterPro" id="IPR019826">
    <property type="entry name" value="Carboxylesterase_B_AS"/>
</dbReference>
<feature type="domain" description="Carboxylesterase type B" evidence="4">
    <location>
        <begin position="58"/>
        <end position="403"/>
    </location>
</feature>
<reference evidence="5 6" key="1">
    <citation type="submission" date="2016-05" db="EMBL/GenBank/DDBJ databases">
        <title>A degradative enzymes factory behind the ericoid mycorrhizal symbiosis.</title>
        <authorList>
            <consortium name="DOE Joint Genome Institute"/>
            <person name="Martino E."/>
            <person name="Morin E."/>
            <person name="Grelet G."/>
            <person name="Kuo A."/>
            <person name="Kohler A."/>
            <person name="Daghino S."/>
            <person name="Barry K."/>
            <person name="Choi C."/>
            <person name="Cichocki N."/>
            <person name="Clum A."/>
            <person name="Copeland A."/>
            <person name="Hainaut M."/>
            <person name="Haridas S."/>
            <person name="Labutti K."/>
            <person name="Lindquist E."/>
            <person name="Lipzen A."/>
            <person name="Khouja H.-R."/>
            <person name="Murat C."/>
            <person name="Ohm R."/>
            <person name="Olson A."/>
            <person name="Spatafora J."/>
            <person name="Veneault-Fourrey C."/>
            <person name="Henrissat B."/>
            <person name="Grigoriev I."/>
            <person name="Martin F."/>
            <person name="Perotto S."/>
        </authorList>
    </citation>
    <scope>NUCLEOTIDE SEQUENCE [LARGE SCALE GENOMIC DNA]</scope>
    <source>
        <strain evidence="5 6">UAMH 7357</strain>
    </source>
</reference>
<dbReference type="GO" id="GO:0052689">
    <property type="term" value="F:carboxylic ester hydrolase activity"/>
    <property type="evidence" value="ECO:0007669"/>
    <property type="project" value="TreeGrafter"/>
</dbReference>
<protein>
    <recommendedName>
        <fullName evidence="3">Carboxylic ester hydrolase</fullName>
        <ecNumber evidence="3">3.1.1.-</ecNumber>
    </recommendedName>
</protein>
<dbReference type="InterPro" id="IPR050654">
    <property type="entry name" value="AChE-related_enzymes"/>
</dbReference>
<dbReference type="Gene3D" id="3.40.50.1820">
    <property type="entry name" value="alpha/beta hydrolase"/>
    <property type="match status" value="1"/>
</dbReference>
<dbReference type="PANTHER" id="PTHR43918">
    <property type="entry name" value="ACETYLCHOLINESTERASE"/>
    <property type="match status" value="1"/>
</dbReference>
<accession>A0A2J6PEY7</accession>
<keyword evidence="2 3" id="KW-0378">Hydrolase</keyword>